<proteinExistence type="predicted"/>
<dbReference type="AlphaFoldDB" id="A0A9W7XYS0"/>
<evidence type="ECO:0000313" key="2">
    <source>
        <dbReference type="Proteomes" id="UP001149813"/>
    </source>
</evidence>
<comment type="caution">
    <text evidence="1">The sequence shown here is derived from an EMBL/GenBank/DDBJ whole genome shotgun (WGS) entry which is preliminary data.</text>
</comment>
<dbReference type="OrthoDB" id="5598776at2759"/>
<organism evidence="1 2">
    <name type="scientific">Coemansia erecta</name>
    <dbReference type="NCBI Taxonomy" id="147472"/>
    <lineage>
        <taxon>Eukaryota</taxon>
        <taxon>Fungi</taxon>
        <taxon>Fungi incertae sedis</taxon>
        <taxon>Zoopagomycota</taxon>
        <taxon>Kickxellomycotina</taxon>
        <taxon>Kickxellomycetes</taxon>
        <taxon>Kickxellales</taxon>
        <taxon>Kickxellaceae</taxon>
        <taxon>Coemansia</taxon>
    </lineage>
</organism>
<dbReference type="Proteomes" id="UP001149813">
    <property type="component" value="Unassembled WGS sequence"/>
</dbReference>
<accession>A0A9W7XYS0</accession>
<evidence type="ECO:0000313" key="1">
    <source>
        <dbReference type="EMBL" id="KAJ1720878.1"/>
    </source>
</evidence>
<reference evidence="1" key="1">
    <citation type="submission" date="2022-07" db="EMBL/GenBank/DDBJ databases">
        <title>Phylogenomic reconstructions and comparative analyses of Kickxellomycotina fungi.</title>
        <authorList>
            <person name="Reynolds N.K."/>
            <person name="Stajich J.E."/>
            <person name="Barry K."/>
            <person name="Grigoriev I.V."/>
            <person name="Crous P."/>
            <person name="Smith M.E."/>
        </authorList>
    </citation>
    <scope>NUCLEOTIDE SEQUENCE</scope>
    <source>
        <strain evidence="1">NBRC 32514</strain>
    </source>
</reference>
<name>A0A9W7XYS0_9FUNG</name>
<dbReference type="EMBL" id="JANBOJ010000218">
    <property type="protein sequence ID" value="KAJ1720878.1"/>
    <property type="molecule type" value="Genomic_DNA"/>
</dbReference>
<protein>
    <submittedName>
        <fullName evidence="1">Uncharacterized protein</fullName>
    </submittedName>
</protein>
<keyword evidence="2" id="KW-1185">Reference proteome</keyword>
<sequence>MAGTDSTSGSTDEFLKSYISQLKTRLADKPVTPDASPDIALLRADPEAPSDRRRFYTTAQIEQIAMEECAECEYVWRKCAVNPPTLYDHFFGCRKLRQNYYQCMERVTKEVNSKSGREYLVSQSK</sequence>
<gene>
    <name evidence="1" type="ORF">LPJ53_004550</name>
</gene>